<evidence type="ECO:0000256" key="2">
    <source>
        <dbReference type="SAM" id="SignalP"/>
    </source>
</evidence>
<dbReference type="EMBL" id="JACIDK010000006">
    <property type="protein sequence ID" value="MBB3892802.1"/>
    <property type="molecule type" value="Genomic_DNA"/>
</dbReference>
<dbReference type="GO" id="GO:0006878">
    <property type="term" value="P:intracellular copper ion homeostasis"/>
    <property type="evidence" value="ECO:0007669"/>
    <property type="project" value="InterPro"/>
</dbReference>
<feature type="signal peptide" evidence="2">
    <location>
        <begin position="1"/>
        <end position="20"/>
    </location>
</feature>
<keyword evidence="2" id="KW-0732">Signal</keyword>
<sequence>MNRLALISLVPLPLATPVAAQTMDHSSMPGMAMPAAPSQPAQQSKPKAKAQPAAPPRRNATPAPPADAHAGHTTPGGAAPMDHSAMPGMSMPAPSQGPASSGMPGMTMPAAPGPQDHGAMPGMTMPAQAAPADHSAMPGMNSAPAATADIPKTPPPPPPTDRAADRFFSAAAMDSAVAELRREHGAVITSKFMTNLAEYQARKGADGYTWDAQAWFGGDINRFVLKSEGEGTRGEGLEAAELQALYSRAVGVYTDVQVGIRQDFEPRNRTYATVGFESLFPYWFDVEGAVFLSNKGELLGRFEGSYDVRLTNRLILQPRAEFNLAAQNTVETKTGSGLSNAELGLRLRYEVRREFAPYIGVSWDRKFGKTADYARALGEDVEATSFVMGVRAFF</sequence>
<organism evidence="3 4">
    <name type="scientific">Phenylobacterium haematophilum</name>
    <dbReference type="NCBI Taxonomy" id="98513"/>
    <lineage>
        <taxon>Bacteria</taxon>
        <taxon>Pseudomonadati</taxon>
        <taxon>Pseudomonadota</taxon>
        <taxon>Alphaproteobacteria</taxon>
        <taxon>Caulobacterales</taxon>
        <taxon>Caulobacteraceae</taxon>
        <taxon>Phenylobacterium</taxon>
    </lineage>
</organism>
<gene>
    <name evidence="3" type="ORF">GGQ61_003540</name>
</gene>
<evidence type="ECO:0000313" key="3">
    <source>
        <dbReference type="EMBL" id="MBB3892802.1"/>
    </source>
</evidence>
<evidence type="ECO:0000256" key="1">
    <source>
        <dbReference type="SAM" id="MobiDB-lite"/>
    </source>
</evidence>
<evidence type="ECO:0000313" key="4">
    <source>
        <dbReference type="Proteomes" id="UP000530564"/>
    </source>
</evidence>
<comment type="caution">
    <text evidence="3">The sequence shown here is derived from an EMBL/GenBank/DDBJ whole genome shotgun (WGS) entry which is preliminary data.</text>
</comment>
<protein>
    <submittedName>
        <fullName evidence="3">Copper resistance protein B</fullName>
    </submittedName>
</protein>
<dbReference type="GO" id="GO:0005507">
    <property type="term" value="F:copper ion binding"/>
    <property type="evidence" value="ECO:0007669"/>
    <property type="project" value="InterPro"/>
</dbReference>
<feature type="compositionally biased region" description="Low complexity" evidence="1">
    <location>
        <begin position="26"/>
        <end position="80"/>
    </location>
</feature>
<dbReference type="Pfam" id="PF05275">
    <property type="entry name" value="CopB"/>
    <property type="match status" value="1"/>
</dbReference>
<feature type="compositionally biased region" description="Low complexity" evidence="1">
    <location>
        <begin position="102"/>
        <end position="114"/>
    </location>
</feature>
<dbReference type="AlphaFoldDB" id="A0A840A626"/>
<reference evidence="3 4" key="1">
    <citation type="submission" date="2020-08" db="EMBL/GenBank/DDBJ databases">
        <title>Genomic Encyclopedia of Type Strains, Phase IV (KMG-IV): sequencing the most valuable type-strain genomes for metagenomic binning, comparative biology and taxonomic classification.</title>
        <authorList>
            <person name="Goeker M."/>
        </authorList>
    </citation>
    <scope>NUCLEOTIDE SEQUENCE [LARGE SCALE GENOMIC DNA]</scope>
    <source>
        <strain evidence="3 4">DSM 21793</strain>
    </source>
</reference>
<keyword evidence="4" id="KW-1185">Reference proteome</keyword>
<dbReference type="GO" id="GO:0009279">
    <property type="term" value="C:cell outer membrane"/>
    <property type="evidence" value="ECO:0007669"/>
    <property type="project" value="InterPro"/>
</dbReference>
<dbReference type="InterPro" id="IPR036709">
    <property type="entry name" value="Autotransporte_beta_dom_sf"/>
</dbReference>
<proteinExistence type="predicted"/>
<feature type="chain" id="PRO_5032647324" evidence="2">
    <location>
        <begin position="21"/>
        <end position="394"/>
    </location>
</feature>
<dbReference type="Proteomes" id="UP000530564">
    <property type="component" value="Unassembled WGS sequence"/>
</dbReference>
<name>A0A840A626_9CAUL</name>
<dbReference type="RefSeq" id="WP_068875197.1">
    <property type="nucleotide sequence ID" value="NZ_JACIDK010000006.1"/>
</dbReference>
<accession>A0A840A626</accession>
<dbReference type="SUPFAM" id="SSF103515">
    <property type="entry name" value="Autotransporter"/>
    <property type="match status" value="1"/>
</dbReference>
<feature type="region of interest" description="Disordered" evidence="1">
    <location>
        <begin position="25"/>
        <end position="159"/>
    </location>
</feature>
<dbReference type="InterPro" id="IPR007939">
    <property type="entry name" value="Cu-R_B_prcur"/>
</dbReference>